<dbReference type="SUPFAM" id="SSF101116">
    <property type="entry name" value="Flagellar export chaperone FliS"/>
    <property type="match status" value="1"/>
</dbReference>
<accession>A0A3N4USZ1</accession>
<proteinExistence type="inferred from homology"/>
<dbReference type="InterPro" id="IPR036584">
    <property type="entry name" value="FliS_sf"/>
</dbReference>
<dbReference type="RefSeq" id="WP_124221301.1">
    <property type="nucleotide sequence ID" value="NZ_RKQL01000002.1"/>
</dbReference>
<evidence type="ECO:0000256" key="4">
    <source>
        <dbReference type="ARBA" id="ARBA00022795"/>
    </source>
</evidence>
<dbReference type="PANTHER" id="PTHR34773">
    <property type="entry name" value="FLAGELLAR SECRETION CHAPERONE FLIS"/>
    <property type="match status" value="1"/>
</dbReference>
<keyword evidence="4" id="KW-1005">Bacterial flagellum biogenesis</keyword>
<sequence>MSAGLAVAAYRQVDKTGVPEEKLLVLGLDGILEYLRRARLALVEGAVERKLQSLNRAYQLVEHLLAALPEGNGPDGEGALNRRLAGIYRYLLERLAHANIFDDLEAVDDCSAVVTALRDSWIESLRQH</sequence>
<dbReference type="OrthoDB" id="1524959at2"/>
<dbReference type="EMBL" id="RKQL01000002">
    <property type="protein sequence ID" value="RPE70569.1"/>
    <property type="molecule type" value="Genomic_DNA"/>
</dbReference>
<dbReference type="GO" id="GO:0071973">
    <property type="term" value="P:bacterial-type flagellum-dependent cell motility"/>
    <property type="evidence" value="ECO:0007669"/>
    <property type="project" value="TreeGrafter"/>
</dbReference>
<comment type="subcellular location">
    <subcellularLocation>
        <location evidence="1">Cytoplasm</location>
        <location evidence="1">Cytosol</location>
    </subcellularLocation>
</comment>
<evidence type="ECO:0000256" key="3">
    <source>
        <dbReference type="ARBA" id="ARBA00022490"/>
    </source>
</evidence>
<dbReference type="GO" id="GO:0044780">
    <property type="term" value="P:bacterial-type flagellum assembly"/>
    <property type="evidence" value="ECO:0007669"/>
    <property type="project" value="InterPro"/>
</dbReference>
<keyword evidence="6" id="KW-0969">Cilium</keyword>
<keyword evidence="5" id="KW-0143">Chaperone</keyword>
<protein>
    <submittedName>
        <fullName evidence="6">Flagellar protein FliS</fullName>
    </submittedName>
</protein>
<dbReference type="InterPro" id="IPR003713">
    <property type="entry name" value="FliS"/>
</dbReference>
<name>A0A3N4USZ1_9BURK</name>
<reference evidence="6 7" key="1">
    <citation type="submission" date="2018-11" db="EMBL/GenBank/DDBJ databases">
        <title>Genomic Encyclopedia of Type Strains, Phase IV (KMG-IV): sequencing the most valuable type-strain genomes for metagenomic binning, comparative biology and taxonomic classification.</title>
        <authorList>
            <person name="Goeker M."/>
        </authorList>
    </citation>
    <scope>NUCLEOTIDE SEQUENCE [LARGE SCALE GENOMIC DNA]</scope>
    <source>
        <strain evidence="6 7">DSM 101684</strain>
    </source>
</reference>
<dbReference type="NCBIfam" id="TIGR00208">
    <property type="entry name" value="fliS"/>
    <property type="match status" value="1"/>
</dbReference>
<comment type="caution">
    <text evidence="6">The sequence shown here is derived from an EMBL/GenBank/DDBJ whole genome shotgun (WGS) entry which is preliminary data.</text>
</comment>
<evidence type="ECO:0000313" key="7">
    <source>
        <dbReference type="Proteomes" id="UP000272193"/>
    </source>
</evidence>
<keyword evidence="7" id="KW-1185">Reference proteome</keyword>
<dbReference type="GO" id="GO:0005829">
    <property type="term" value="C:cytosol"/>
    <property type="evidence" value="ECO:0007669"/>
    <property type="project" value="UniProtKB-SubCell"/>
</dbReference>
<dbReference type="AlphaFoldDB" id="A0A3N4USZ1"/>
<organism evidence="6 7">
    <name type="scientific">Tibeticola sediminis</name>
    <dbReference type="NCBI Taxonomy" id="1917811"/>
    <lineage>
        <taxon>Bacteria</taxon>
        <taxon>Pseudomonadati</taxon>
        <taxon>Pseudomonadota</taxon>
        <taxon>Betaproteobacteria</taxon>
        <taxon>Burkholderiales</taxon>
        <taxon>Comamonadaceae</taxon>
        <taxon>Tibeticola</taxon>
    </lineage>
</organism>
<keyword evidence="6" id="KW-0966">Cell projection</keyword>
<evidence type="ECO:0000256" key="5">
    <source>
        <dbReference type="ARBA" id="ARBA00023186"/>
    </source>
</evidence>
<dbReference type="CDD" id="cd16098">
    <property type="entry name" value="FliS"/>
    <property type="match status" value="1"/>
</dbReference>
<keyword evidence="3" id="KW-0963">Cytoplasm</keyword>
<evidence type="ECO:0000256" key="1">
    <source>
        <dbReference type="ARBA" id="ARBA00004514"/>
    </source>
</evidence>
<dbReference type="Gene3D" id="1.20.120.340">
    <property type="entry name" value="Flagellar protein FliS"/>
    <property type="match status" value="1"/>
</dbReference>
<evidence type="ECO:0000313" key="6">
    <source>
        <dbReference type="EMBL" id="RPE70569.1"/>
    </source>
</evidence>
<dbReference type="Proteomes" id="UP000272193">
    <property type="component" value="Unassembled WGS sequence"/>
</dbReference>
<dbReference type="PANTHER" id="PTHR34773:SF1">
    <property type="entry name" value="FLAGELLAR SECRETION CHAPERONE FLIS"/>
    <property type="match status" value="1"/>
</dbReference>
<gene>
    <name evidence="6" type="ORF">EDC62_1051</name>
</gene>
<dbReference type="Pfam" id="PF02561">
    <property type="entry name" value="FliS"/>
    <property type="match status" value="1"/>
</dbReference>
<evidence type="ECO:0000256" key="2">
    <source>
        <dbReference type="ARBA" id="ARBA00008787"/>
    </source>
</evidence>
<keyword evidence="6" id="KW-0282">Flagellum</keyword>
<comment type="similarity">
    <text evidence="2">Belongs to the FliS family.</text>
</comment>